<dbReference type="OrthoDB" id="203440at2759"/>
<dbReference type="PANTHER" id="PTHR13237:SF9">
    <property type="entry name" value="NEUROGUIDIN"/>
    <property type="match status" value="1"/>
</dbReference>
<feature type="compositionally biased region" description="Basic and acidic residues" evidence="1">
    <location>
        <begin position="265"/>
        <end position="281"/>
    </location>
</feature>
<dbReference type="GO" id="GO:0032040">
    <property type="term" value="C:small-subunit processome"/>
    <property type="evidence" value="ECO:0007669"/>
    <property type="project" value="TreeGrafter"/>
</dbReference>
<dbReference type="Pfam" id="PF04000">
    <property type="entry name" value="Sas10_Utp3"/>
    <property type="match status" value="1"/>
</dbReference>
<dbReference type="AlphaFoldDB" id="A0A9P8T9R1"/>
<feature type="compositionally biased region" description="Basic and acidic residues" evidence="1">
    <location>
        <begin position="184"/>
        <end position="203"/>
    </location>
</feature>
<dbReference type="GO" id="GO:0000462">
    <property type="term" value="P:maturation of SSU-rRNA from tricistronic rRNA transcript (SSU-rRNA, 5.8S rRNA, LSU-rRNA)"/>
    <property type="evidence" value="ECO:0007669"/>
    <property type="project" value="TreeGrafter"/>
</dbReference>
<evidence type="ECO:0000256" key="1">
    <source>
        <dbReference type="SAM" id="MobiDB-lite"/>
    </source>
</evidence>
<dbReference type="Proteomes" id="UP000769528">
    <property type="component" value="Unassembled WGS sequence"/>
</dbReference>
<protein>
    <submittedName>
        <fullName evidence="2">Uncharacterized protein</fullName>
    </submittedName>
</protein>
<reference evidence="2" key="1">
    <citation type="journal article" date="2021" name="Open Biol.">
        <title>Shared evolutionary footprints suggest mitochondrial oxidative damage underlies multiple complex I losses in fungi.</title>
        <authorList>
            <person name="Schikora-Tamarit M.A."/>
            <person name="Marcet-Houben M."/>
            <person name="Nosek J."/>
            <person name="Gabaldon T."/>
        </authorList>
    </citation>
    <scope>NUCLEOTIDE SEQUENCE</scope>
    <source>
        <strain evidence="2">CBS6341</strain>
    </source>
</reference>
<reference evidence="2" key="2">
    <citation type="submission" date="2021-01" db="EMBL/GenBank/DDBJ databases">
        <authorList>
            <person name="Schikora-Tamarit M.A."/>
        </authorList>
    </citation>
    <scope>NUCLEOTIDE SEQUENCE</scope>
    <source>
        <strain evidence="2">CBS6341</strain>
    </source>
</reference>
<sequence>MSLNNTLDGLISSLKQTNDSITAIHDKIDSPELPELVLDLLKKTNTEIPEGVSLLDLKNNSMLSYINNLILIIFSRIESTKVNNDEKIQNLKNQAVKNSIIQRITLEKGVKTLEKKLNYQLEKMIRNYNKMDKDSNEDTINKKLESQEDGENNESDEDSEEEDELNYKPDTSSLMKSMKSNSIKSKDQTKSSSDSKEKVEKYKAPKISAVLPPSEFKDQNSRKSNKSAKLSSMEEYLQETGDAPLTTSSIGSDILNNGRGGVQTERQKRKEEEIKRFEESNFTRISSTVAKKQDKRKRNTDAFFGEDWGIFNNKTDSNMNTKRTKPKSAWDRAKKRRTDQS</sequence>
<dbReference type="EMBL" id="JAEUBF010001296">
    <property type="protein sequence ID" value="KAH3670864.1"/>
    <property type="molecule type" value="Genomic_DNA"/>
</dbReference>
<evidence type="ECO:0000313" key="2">
    <source>
        <dbReference type="EMBL" id="KAH3670864.1"/>
    </source>
</evidence>
<dbReference type="InterPro" id="IPR007146">
    <property type="entry name" value="Sas10/Utp3/C1D"/>
</dbReference>
<evidence type="ECO:0000313" key="3">
    <source>
        <dbReference type="Proteomes" id="UP000769528"/>
    </source>
</evidence>
<proteinExistence type="predicted"/>
<feature type="compositionally biased region" description="Basic and acidic residues" evidence="1">
    <location>
        <begin position="328"/>
        <end position="341"/>
    </location>
</feature>
<feature type="region of interest" description="Disordered" evidence="1">
    <location>
        <begin position="143"/>
        <end position="341"/>
    </location>
</feature>
<comment type="caution">
    <text evidence="2">The sequence shown here is derived from an EMBL/GenBank/DDBJ whole genome shotgun (WGS) entry which is preliminary data.</text>
</comment>
<name>A0A9P8T9R1_9ASCO</name>
<gene>
    <name evidence="2" type="ORF">WICMUC_004778</name>
</gene>
<accession>A0A9P8T9R1</accession>
<dbReference type="PANTHER" id="PTHR13237">
    <property type="entry name" value="SOMETHING ABOUT SILENCING PROTEIN 10-RELATED"/>
    <property type="match status" value="1"/>
</dbReference>
<feature type="compositionally biased region" description="Acidic residues" evidence="1">
    <location>
        <begin position="147"/>
        <end position="164"/>
    </location>
</feature>
<organism evidence="2 3">
    <name type="scientific">Wickerhamomyces mucosus</name>
    <dbReference type="NCBI Taxonomy" id="1378264"/>
    <lineage>
        <taxon>Eukaryota</taxon>
        <taxon>Fungi</taxon>
        <taxon>Dikarya</taxon>
        <taxon>Ascomycota</taxon>
        <taxon>Saccharomycotina</taxon>
        <taxon>Saccharomycetes</taxon>
        <taxon>Phaffomycetales</taxon>
        <taxon>Wickerhamomycetaceae</taxon>
        <taxon>Wickerhamomyces</taxon>
    </lineage>
</organism>
<feature type="compositionally biased region" description="Polar residues" evidence="1">
    <location>
        <begin position="312"/>
        <end position="321"/>
    </location>
</feature>
<feature type="compositionally biased region" description="Low complexity" evidence="1">
    <location>
        <begin position="172"/>
        <end position="183"/>
    </location>
</feature>
<feature type="compositionally biased region" description="Polar residues" evidence="1">
    <location>
        <begin position="245"/>
        <end position="255"/>
    </location>
</feature>
<keyword evidence="3" id="KW-1185">Reference proteome</keyword>